<protein>
    <submittedName>
        <fullName evidence="1">Uncharacterized protein</fullName>
    </submittedName>
</protein>
<comment type="caution">
    <text evidence="1">The sequence shown here is derived from an EMBL/GenBank/DDBJ whole genome shotgun (WGS) entry which is preliminary data.</text>
</comment>
<evidence type="ECO:0000313" key="2">
    <source>
        <dbReference type="Proteomes" id="UP000789595"/>
    </source>
</evidence>
<proteinExistence type="predicted"/>
<sequence length="96" mass="11015">MNWASRTCRAWRGRRRFPSRRQRRTIWASRRLMRGSSGGMCAACASNTTTASWRAMIDANARTGSSRKTTNTRSKHLSDLFFSHIKPFFAVSSRPM</sequence>
<name>A0A8J2T1H3_9STRA</name>
<keyword evidence="2" id="KW-1185">Reference proteome</keyword>
<gene>
    <name evidence="1" type="ORF">PECAL_5P28880</name>
</gene>
<feature type="non-terminal residue" evidence="1">
    <location>
        <position position="96"/>
    </location>
</feature>
<dbReference type="Proteomes" id="UP000789595">
    <property type="component" value="Unassembled WGS sequence"/>
</dbReference>
<accession>A0A8J2T1H3</accession>
<organism evidence="1 2">
    <name type="scientific">Pelagomonas calceolata</name>
    <dbReference type="NCBI Taxonomy" id="35677"/>
    <lineage>
        <taxon>Eukaryota</taxon>
        <taxon>Sar</taxon>
        <taxon>Stramenopiles</taxon>
        <taxon>Ochrophyta</taxon>
        <taxon>Pelagophyceae</taxon>
        <taxon>Pelagomonadales</taxon>
        <taxon>Pelagomonadaceae</taxon>
        <taxon>Pelagomonas</taxon>
    </lineage>
</organism>
<dbReference type="AlphaFoldDB" id="A0A8J2T1H3"/>
<evidence type="ECO:0000313" key="1">
    <source>
        <dbReference type="EMBL" id="CAH0378374.1"/>
    </source>
</evidence>
<reference evidence="1" key="1">
    <citation type="submission" date="2021-11" db="EMBL/GenBank/DDBJ databases">
        <authorList>
            <consortium name="Genoscope - CEA"/>
            <person name="William W."/>
        </authorList>
    </citation>
    <scope>NUCLEOTIDE SEQUENCE</scope>
</reference>
<dbReference type="EMBL" id="CAKKNE010000005">
    <property type="protein sequence ID" value="CAH0378374.1"/>
    <property type="molecule type" value="Genomic_DNA"/>
</dbReference>